<dbReference type="Gene3D" id="3.30.559.10">
    <property type="entry name" value="Chloramphenicol acetyltransferase-like domain"/>
    <property type="match status" value="1"/>
</dbReference>
<keyword evidence="6" id="KW-0677">Repeat</keyword>
<proteinExistence type="inferred from homology"/>
<dbReference type="CDD" id="cd19532">
    <property type="entry name" value="C_PKS-NRPS"/>
    <property type="match status" value="1"/>
</dbReference>
<dbReference type="GO" id="GO:0032259">
    <property type="term" value="P:methylation"/>
    <property type="evidence" value="ECO:0007669"/>
    <property type="project" value="UniProtKB-KW"/>
</dbReference>
<dbReference type="PROSITE" id="PS00560">
    <property type="entry name" value="CARBOXYPEPT_SER_HIS"/>
    <property type="match status" value="1"/>
</dbReference>
<feature type="domain" description="Ketosynthase family 3 (KS3)" evidence="13">
    <location>
        <begin position="8"/>
        <end position="441"/>
    </location>
</feature>
<feature type="compositionally biased region" description="Low complexity" evidence="11">
    <location>
        <begin position="2486"/>
        <end position="2508"/>
    </location>
</feature>
<dbReference type="PANTHER" id="PTHR43775:SF20">
    <property type="entry name" value="HYBRID PKS-NRPS SYNTHETASE APDA"/>
    <property type="match status" value="1"/>
</dbReference>
<dbReference type="InterPro" id="IPR042104">
    <property type="entry name" value="PKS_dehydratase_sf"/>
</dbReference>
<dbReference type="InterPro" id="IPR049552">
    <property type="entry name" value="PKS_DH_N"/>
</dbReference>
<evidence type="ECO:0000256" key="6">
    <source>
        <dbReference type="ARBA" id="ARBA00022737"/>
    </source>
</evidence>
<dbReference type="Gene3D" id="3.30.300.30">
    <property type="match status" value="1"/>
</dbReference>
<dbReference type="Pfam" id="PF00550">
    <property type="entry name" value="PP-binding"/>
    <property type="match status" value="2"/>
</dbReference>
<dbReference type="GO" id="GO:0004185">
    <property type="term" value="F:serine-type carboxypeptidase activity"/>
    <property type="evidence" value="ECO:0007669"/>
    <property type="project" value="InterPro"/>
</dbReference>
<dbReference type="InterPro" id="IPR013120">
    <property type="entry name" value="FAR_NAD-bd"/>
</dbReference>
<dbReference type="PROSITE" id="PS00455">
    <property type="entry name" value="AMP_BINDING"/>
    <property type="match status" value="1"/>
</dbReference>
<dbReference type="Gene3D" id="1.10.1200.10">
    <property type="entry name" value="ACP-like"/>
    <property type="match status" value="2"/>
</dbReference>
<evidence type="ECO:0000256" key="10">
    <source>
        <dbReference type="PROSITE-ProRule" id="PRU01363"/>
    </source>
</evidence>
<protein>
    <submittedName>
        <fullName evidence="15">Uncharacterized protein</fullName>
    </submittedName>
</protein>
<reference evidence="15" key="1">
    <citation type="journal article" date="2021" name="Nat. Commun.">
        <title>Genetic determinants of endophytism in the Arabidopsis root mycobiome.</title>
        <authorList>
            <person name="Mesny F."/>
            <person name="Miyauchi S."/>
            <person name="Thiergart T."/>
            <person name="Pickel B."/>
            <person name="Atanasova L."/>
            <person name="Karlsson M."/>
            <person name="Huettel B."/>
            <person name="Barry K.W."/>
            <person name="Haridas S."/>
            <person name="Chen C."/>
            <person name="Bauer D."/>
            <person name="Andreopoulos W."/>
            <person name="Pangilinan J."/>
            <person name="LaButti K."/>
            <person name="Riley R."/>
            <person name="Lipzen A."/>
            <person name="Clum A."/>
            <person name="Drula E."/>
            <person name="Henrissat B."/>
            <person name="Kohler A."/>
            <person name="Grigoriev I.V."/>
            <person name="Martin F.M."/>
            <person name="Hacquard S."/>
        </authorList>
    </citation>
    <scope>NUCLEOTIDE SEQUENCE</scope>
    <source>
        <strain evidence="15">MPI-SDFR-AT-0073</strain>
    </source>
</reference>
<dbReference type="GO" id="GO:0008168">
    <property type="term" value="F:methyltransferase activity"/>
    <property type="evidence" value="ECO:0007669"/>
    <property type="project" value="UniProtKB-KW"/>
</dbReference>
<dbReference type="InterPro" id="IPR016039">
    <property type="entry name" value="Thiolase-like"/>
</dbReference>
<dbReference type="GO" id="GO:0016874">
    <property type="term" value="F:ligase activity"/>
    <property type="evidence" value="ECO:0007669"/>
    <property type="project" value="UniProtKB-KW"/>
</dbReference>
<keyword evidence="5" id="KW-0808">Transferase</keyword>
<dbReference type="Pfam" id="PF21089">
    <property type="entry name" value="PKS_DH_N"/>
    <property type="match status" value="1"/>
</dbReference>
<dbReference type="PROSITE" id="PS52019">
    <property type="entry name" value="PKS_MFAS_DH"/>
    <property type="match status" value="1"/>
</dbReference>
<dbReference type="InterPro" id="IPR016036">
    <property type="entry name" value="Malonyl_transacylase_ACP-bd"/>
</dbReference>
<keyword evidence="4" id="KW-0489">Methyltransferase</keyword>
<dbReference type="InterPro" id="IPR014031">
    <property type="entry name" value="Ketoacyl_synth_C"/>
</dbReference>
<dbReference type="OrthoDB" id="416786at2759"/>
<feature type="domain" description="Carrier" evidence="12">
    <location>
        <begin position="3533"/>
        <end position="3609"/>
    </location>
</feature>
<dbReference type="InterPro" id="IPR001242">
    <property type="entry name" value="Condensation_dom"/>
</dbReference>
<dbReference type="InterPro" id="IPR049900">
    <property type="entry name" value="PKS_mFAS_DH"/>
</dbReference>
<feature type="domain" description="Carrier" evidence="12">
    <location>
        <begin position="2387"/>
        <end position="2464"/>
    </location>
</feature>
<evidence type="ECO:0000313" key="15">
    <source>
        <dbReference type="EMBL" id="KAH6648731.1"/>
    </source>
</evidence>
<dbReference type="SUPFAM" id="SSF52777">
    <property type="entry name" value="CoA-dependent acyltransferases"/>
    <property type="match status" value="2"/>
</dbReference>
<dbReference type="SMART" id="SM00827">
    <property type="entry name" value="PKS_AT"/>
    <property type="match status" value="1"/>
</dbReference>
<dbReference type="SUPFAM" id="SSF55048">
    <property type="entry name" value="Probable ACP-binding domain of malonyl-CoA ACP transacylase"/>
    <property type="match status" value="1"/>
</dbReference>
<dbReference type="Gene3D" id="3.40.50.12780">
    <property type="entry name" value="N-terminal domain of ligase-like"/>
    <property type="match status" value="1"/>
</dbReference>
<dbReference type="SMART" id="SM00825">
    <property type="entry name" value="PKS_KS"/>
    <property type="match status" value="1"/>
</dbReference>
<evidence type="ECO:0000256" key="5">
    <source>
        <dbReference type="ARBA" id="ARBA00022679"/>
    </source>
</evidence>
<dbReference type="SUPFAM" id="SSF51735">
    <property type="entry name" value="NAD(P)-binding Rossmann-fold domains"/>
    <property type="match status" value="1"/>
</dbReference>
<dbReference type="InterPro" id="IPR036736">
    <property type="entry name" value="ACP-like_sf"/>
</dbReference>
<feature type="region of interest" description="N-terminal hotdog fold" evidence="10">
    <location>
        <begin position="951"/>
        <end position="1091"/>
    </location>
</feature>
<dbReference type="GO" id="GO:0031177">
    <property type="term" value="F:phosphopantetheine binding"/>
    <property type="evidence" value="ECO:0007669"/>
    <property type="project" value="InterPro"/>
</dbReference>
<evidence type="ECO:0000256" key="11">
    <source>
        <dbReference type="SAM" id="MobiDB-lite"/>
    </source>
</evidence>
<dbReference type="CDD" id="cd00833">
    <property type="entry name" value="PKS"/>
    <property type="match status" value="1"/>
</dbReference>
<dbReference type="InterPro" id="IPR009081">
    <property type="entry name" value="PP-bd_ACP"/>
</dbReference>
<dbReference type="Pfam" id="PF00501">
    <property type="entry name" value="AMP-binding"/>
    <property type="match status" value="1"/>
</dbReference>
<name>A0A9P8UF14_9PEZI</name>
<dbReference type="InterPro" id="IPR033124">
    <property type="entry name" value="Ser_caboxypep_his_AS"/>
</dbReference>
<dbReference type="Gene3D" id="3.10.129.110">
    <property type="entry name" value="Polyketide synthase dehydratase"/>
    <property type="match status" value="1"/>
</dbReference>
<evidence type="ECO:0000256" key="2">
    <source>
        <dbReference type="ARBA" id="ARBA00022553"/>
    </source>
</evidence>
<keyword evidence="16" id="KW-1185">Reference proteome</keyword>
<evidence type="ECO:0000256" key="1">
    <source>
        <dbReference type="ARBA" id="ARBA00022450"/>
    </source>
</evidence>
<evidence type="ECO:0000256" key="4">
    <source>
        <dbReference type="ARBA" id="ARBA00022603"/>
    </source>
</evidence>
<dbReference type="PROSITE" id="PS00606">
    <property type="entry name" value="KS3_1"/>
    <property type="match status" value="1"/>
</dbReference>
<evidence type="ECO:0000256" key="3">
    <source>
        <dbReference type="ARBA" id="ARBA00022598"/>
    </source>
</evidence>
<dbReference type="SUPFAM" id="SSF53335">
    <property type="entry name" value="S-adenosyl-L-methionine-dependent methyltransferases"/>
    <property type="match status" value="1"/>
</dbReference>
<dbReference type="Pfam" id="PF14765">
    <property type="entry name" value="PS-DH"/>
    <property type="match status" value="1"/>
</dbReference>
<dbReference type="InterPro" id="IPR000873">
    <property type="entry name" value="AMP-dep_synth/lig_dom"/>
</dbReference>
<dbReference type="EMBL" id="JAGPXC010000007">
    <property type="protein sequence ID" value="KAH6648731.1"/>
    <property type="molecule type" value="Genomic_DNA"/>
</dbReference>
<dbReference type="SUPFAM" id="SSF52151">
    <property type="entry name" value="FabD/lysophospholipase-like"/>
    <property type="match status" value="1"/>
</dbReference>
<dbReference type="PANTHER" id="PTHR43775">
    <property type="entry name" value="FATTY ACID SYNTHASE"/>
    <property type="match status" value="1"/>
</dbReference>
<keyword evidence="1" id="KW-0596">Phosphopantetheine</keyword>
<dbReference type="InterPro" id="IPR042099">
    <property type="entry name" value="ANL_N_sf"/>
</dbReference>
<dbReference type="SUPFAM" id="SSF53901">
    <property type="entry name" value="Thiolase-like"/>
    <property type="match status" value="1"/>
</dbReference>
<dbReference type="SMART" id="SM00822">
    <property type="entry name" value="PKS_KR"/>
    <property type="match status" value="1"/>
</dbReference>
<dbReference type="NCBIfam" id="TIGR01733">
    <property type="entry name" value="AA-adenyl-dom"/>
    <property type="match status" value="1"/>
</dbReference>
<dbReference type="InterPro" id="IPR049551">
    <property type="entry name" value="PKS_DH_C"/>
</dbReference>
<gene>
    <name evidence="15" type="ORF">BKA67DRAFT_661686</name>
</gene>
<dbReference type="InterPro" id="IPR020845">
    <property type="entry name" value="AMP-binding_CS"/>
</dbReference>
<keyword evidence="3" id="KW-0436">Ligase</keyword>
<evidence type="ECO:0000313" key="16">
    <source>
        <dbReference type="Proteomes" id="UP000758603"/>
    </source>
</evidence>
<dbReference type="Gene3D" id="3.40.47.10">
    <property type="match status" value="1"/>
</dbReference>
<dbReference type="Pfam" id="PF07993">
    <property type="entry name" value="NAD_binding_4"/>
    <property type="match status" value="1"/>
</dbReference>
<dbReference type="Proteomes" id="UP000758603">
    <property type="component" value="Unassembled WGS sequence"/>
</dbReference>
<dbReference type="GO" id="GO:0044550">
    <property type="term" value="P:secondary metabolite biosynthetic process"/>
    <property type="evidence" value="ECO:0007669"/>
    <property type="project" value="UniProtKB-ARBA"/>
</dbReference>
<dbReference type="InterPro" id="IPR020807">
    <property type="entry name" value="PKS_DH"/>
</dbReference>
<evidence type="ECO:0000259" key="14">
    <source>
        <dbReference type="PROSITE" id="PS52019"/>
    </source>
</evidence>
<dbReference type="SMART" id="SM00826">
    <property type="entry name" value="PKS_DH"/>
    <property type="match status" value="1"/>
</dbReference>
<dbReference type="GO" id="GO:0016491">
    <property type="term" value="F:oxidoreductase activity"/>
    <property type="evidence" value="ECO:0007669"/>
    <property type="project" value="UniProtKB-KW"/>
</dbReference>
<dbReference type="CDD" id="cd05930">
    <property type="entry name" value="A_NRPS"/>
    <property type="match status" value="1"/>
</dbReference>
<evidence type="ECO:0000259" key="13">
    <source>
        <dbReference type="PROSITE" id="PS52004"/>
    </source>
</evidence>
<dbReference type="InterPro" id="IPR036291">
    <property type="entry name" value="NAD(P)-bd_dom_sf"/>
</dbReference>
<dbReference type="GeneID" id="70136755"/>
<feature type="region of interest" description="Disordered" evidence="11">
    <location>
        <begin position="2471"/>
        <end position="2512"/>
    </location>
</feature>
<dbReference type="InterPro" id="IPR023213">
    <property type="entry name" value="CAT-like_dom_sf"/>
</dbReference>
<dbReference type="Gene3D" id="3.40.366.10">
    <property type="entry name" value="Malonyl-Coenzyme A Acyl Carrier Protein, domain 2"/>
    <property type="match status" value="1"/>
</dbReference>
<evidence type="ECO:0000259" key="12">
    <source>
        <dbReference type="PROSITE" id="PS50075"/>
    </source>
</evidence>
<dbReference type="Gene3D" id="3.30.70.3290">
    <property type="match status" value="1"/>
</dbReference>
<dbReference type="GO" id="GO:0004315">
    <property type="term" value="F:3-oxoacyl-[acyl-carrier-protein] synthase activity"/>
    <property type="evidence" value="ECO:0007669"/>
    <property type="project" value="InterPro"/>
</dbReference>
<dbReference type="Pfam" id="PF00109">
    <property type="entry name" value="ketoacyl-synt"/>
    <property type="match status" value="1"/>
</dbReference>
<dbReference type="InterPro" id="IPR045851">
    <property type="entry name" value="AMP-bd_C_sf"/>
</dbReference>
<dbReference type="InterPro" id="IPR020841">
    <property type="entry name" value="PKS_Beta-ketoAc_synthase_dom"/>
</dbReference>
<dbReference type="Gene3D" id="3.30.559.30">
    <property type="entry name" value="Nonribosomal peptide synthetase, condensation domain"/>
    <property type="match status" value="1"/>
</dbReference>
<dbReference type="InterPro" id="IPR029063">
    <property type="entry name" value="SAM-dependent_MTases_sf"/>
</dbReference>
<dbReference type="Pfam" id="PF08659">
    <property type="entry name" value="KR"/>
    <property type="match status" value="1"/>
</dbReference>
<evidence type="ECO:0000256" key="7">
    <source>
        <dbReference type="ARBA" id="ARBA00023002"/>
    </source>
</evidence>
<dbReference type="RefSeq" id="XP_045955238.1">
    <property type="nucleotide sequence ID" value="XM_046107864.1"/>
</dbReference>
<keyword evidence="2" id="KW-0597">Phosphoprotein</keyword>
<dbReference type="InterPro" id="IPR014043">
    <property type="entry name" value="Acyl_transferase_dom"/>
</dbReference>
<dbReference type="InterPro" id="IPR032821">
    <property type="entry name" value="PKS_assoc"/>
</dbReference>
<keyword evidence="8" id="KW-0511">Multifunctional enzyme</keyword>
<dbReference type="InterPro" id="IPR013968">
    <property type="entry name" value="PKS_KR"/>
</dbReference>
<dbReference type="SUPFAM" id="SSF56801">
    <property type="entry name" value="Acetyl-CoA synthetase-like"/>
    <property type="match status" value="1"/>
</dbReference>
<evidence type="ECO:0000256" key="8">
    <source>
        <dbReference type="ARBA" id="ARBA00023268"/>
    </source>
</evidence>
<dbReference type="Pfam" id="PF00698">
    <property type="entry name" value="Acyl_transf_1"/>
    <property type="match status" value="1"/>
</dbReference>
<dbReference type="InterPro" id="IPR057326">
    <property type="entry name" value="KR_dom"/>
</dbReference>
<keyword evidence="7" id="KW-0560">Oxidoreductase</keyword>
<dbReference type="GO" id="GO:0004312">
    <property type="term" value="F:fatty acid synthase activity"/>
    <property type="evidence" value="ECO:0007669"/>
    <property type="project" value="TreeGrafter"/>
</dbReference>
<evidence type="ECO:0000256" key="9">
    <source>
        <dbReference type="ARBA" id="ARBA00029443"/>
    </source>
</evidence>
<dbReference type="PROSITE" id="PS52004">
    <property type="entry name" value="KS3_2"/>
    <property type="match status" value="1"/>
</dbReference>
<feature type="active site" description="Proton acceptor; for dehydratase activity" evidence="10">
    <location>
        <position position="983"/>
    </location>
</feature>
<sequence length="3978" mass="435562">MSYSTPLNEPIAIVGSSCRFPGNASSPSKLWDLLLSPKDISRRPPADRFNLDGFYHADTEHHGTTNIEGSYFLNEDIRLFDAAFFNITPKEAEAIDPQQRLLLESVYEAMESAGFTIQDLQGSSTSVYAGLMIRDYMDVQARDPDYFSKYMVTGTSSALTSNRISYFFDWTGPSMTVDTACSSSLVALHQAVLGLRSGESRVSCVCGSNLLLGPELFISAANLHMLSSRSRMWDKNAEGYARGDGFATVLLKRLSHAIQDGDNIEAIIRETGVNSDGRTKGITMPSSDAQATLIRETYQKSGLDPARDADRCQYFEAHGTGTQAGDPQEAGAIHKAFFEGSVVRSNAQKMVVGSIKTVVGHTEGCAGLAGVLKASLALRHGLIPPNLHYYSPNPNVVPFLDALDVPVSILPWPAPAAGSPRRASVNSFGFGGTNAHVILESYEPAIHNVKPWVQDSPNDQVSFGHNSTPFPFVFSANSERALIAMIEQYVQFLDTNESVDLRDLSWTLLTKRTILPVRASFVALTAPELSEKMKSELSRKESSGADLGVRASGETNSDPVILGVFTGQGAQWATMGRDLIIGSAQFSATIERLEKSLGSLPDPPAWSLKAELMAPPSQSRLSEAALSQPLCTAIQIALVDVLRSAGITFRATVGHSSGEIGAAYSAGVVTAEEGVRIAYYRGVHAHLARASSGARGSMLAVGMGLEDAQTLTDLPQFEGRISVAASNSPASVTLSGDESAIEEAREMLVAQKKFARALQVDTAYHSHHMIPCAEPYISSLKACNISPKAEDPSCSWISSVYGSKGTPTQQELTAQYWSNNMTQKVLFSQALERAVIEAGPFDAVMEIGPHPALKGPATQTLKESGENAPYTGVLDRKSNDLVALNSALAFLWCRLGAFIDFRGYEEAHAGTNLPRPILLKDLPTYPWEHSQPYWSESRLSREYRTRSSRPHELLGHMSPGSPEHELKWRNILRREEVPWLTDHKIQGQVLLPAGAFCAMMLDAGLTMVADRTVSLLELLDVQLHSPISIPEASRGVELVTSIKQLDPHHGESAESRSVLEATFSLSTGAPDGSTPLKLAVTSRVRITFGAATADALPRKPHNDDVVHLKSVDINHFYSAMRDIGLSYDHAFSALHKAERGWDYASAIMPTPSTDDRSVLSVKPSWIDSCLQVGYLAFAYPGDGNLWTTFLPQSIGRLAFTPAFQKSEEYSRDTVLEITSRIMATKYATGKQLPSFTADIEVCDPGTGYTWMQVENVVFSSLNHAVEKDDRELFFSTVWGSDAFDNHSAEKFHESPSAARVHQLLDRTALFYLRDLKARGILKAVPGPYQPLANFVGRLCNSQTAVSLDTKASHREIAENMGQSPRVVDLRFMKVLGESLQARILPAGDLKDTALSPSTLLETVPALKAVNKHLGSITQKLRHRFAQMQVLEIGSSYLGPSGGVLAALGDSSSTYVFGNIGPAFSAEEGTDHRVQDVLLHSLQQDQLDKLKESSQEGFDLVVVSFLLHGRENMDSVISNLRQLIKPGGSVLFVEPTKELTWLRYLLYGQLNPTLTAHDGQDLGSPVPLIELDKVLRRSMFSGVDHVSDYSGVSVIISKALDDRISALLHPLQPDHLAKLTGKLLLVGDGNLSTYRTIQDTVRLLHGWQGSIVVEQSLDTLGELEPKYARNFSAAVILNDLNIHPSSGSQSRDKRQQKIRDVFNWTNNILWVTLEGDFNDPIQAATVALSRSIASQIPGVRFQSLLVDNTWNVEYKIAANLVRLVYSQLWKLSRATHMWTDEDEIKINGRQTLIPRVLPARELNDRLNASRRVITEGTSSPNKDVTIDILGSIDSLVCYARANSHALNIDDHSNTKVTVRASYSSLLALRVAPHDYLHICIGRVPGQEGTVLAFSETLSNSVMVDRLWQLPCGVDEADEHRVVELATQYVAATLINSMFEAGIAVLYEPSNLLASILSKLVHGTDKQLVFLTSNNDQISGTGVDWTFIHPHSSRSTIQSLVPRDTNLFVNLGPAESYTAQRVISIVPPGRSVEKDALFRIKSRVASDQQASSFVEKLRLTRDFALESKTQLSWETSSIIDASKLIGRLPEVTEPFTVVDWAGTDKISLQARPLEGDTLLSHDKIYLLANVGIVFAEPLARWLASGGARHVVIAESARSHALEISPPAWVAVLRKSGVRIDFEEVNFRSQVEVSRLRQKFLGIVGLVYGGNLGVEETSLDFSQTIFEGAANLDVSFGSQHLDFFVMLTPSYAKPEEAGEYEITAFMEALAAQRRNRGLNGSSVSVPEIWGNASLANAPAQEIFFSIAESDICGLLNEAIVWGGDSAQHSPHLVTALKRLAPSSSSEVPTWRLNPKFSHLVSRSNHSTTSTSRELGQSLKQELELSKSLEEASKTLQHYFVDHLKAMLSLGPDSVRDDTDLVGIGIDSLMASDLRSWFLNELEVDVPVLKILGGSTVKELCEELAAGFQLNSLSDETPVPVEDDVRQAESSSAVIPTPASSPSSSGSWIPLSEGEAEALEDPDIEGSLEFVQIGVDQPRTQPPSLLSRKDTMSYSQTRLWFPTTYLEQETPFNCTTSYRITGPLNLLRLEKALKQVTQRHEIFRTAFHNDTTSGEPIQSVFPDSHFELQTLSGNETEEVAREFRRIANHVFDLETGDSFIASIISHTPQEHTIVFGYHHIIMDGVSWQLTLNEMASLYKDLGARLPSPTQYLEFTARQRRLVETGAHDSKLAFWKKEFPDPVEPIPLFPFAKVGTRKTLTRYTTLDIVEHIDAKLVSDIHKASLGAKTTSFHFYLSALQVMLSKFLDIDDLCIGVIDANRSEQAFLNTIGFLLDLLPLRLPLNRKERFTTTLSNTRKRAHAALSHSGVPLESIIRELNVSTSPTHTPLFQVLINYRMGALRSPQLGDSSMTFLDYEDARAPFDLTLSIDEKDDGTGMLTFSMQDYMYDREGADLIVKTYLHFLRVLSQDISLRISEIQPFDRSLVEQGIDVGTGSVIDFKWPATQTVVHQIDQWTRTQPEAVAVKDLYGEMLTYRQMQKRINILAHAITHAGAKAGSSVAVFSEPTVDSICCILAILRVGAAYTPLDVRNSSERLAAVIEECKPRVILFHSSAESRLKEFNTQASRLLNIQLQAQASEDIFPNLSTPTAPALVLYTSGSTGRPKGITVTNYNLSIQCTSVGERLGLKRDVILQQSALGFDASVAQIFYALVFGGTIIMGDNRGDPMELASLIEREKVTVTLIMVSEMSSLLDHASSILSRCHGWRIAMCGGEAFTSSLVRQFQKLNLSSLAVFNAYGPTEGTIISSISDVPYRTVELSENYTIPVGPPVPNYGVYVLDEKSQPVPLGWPGELCIAGPGVTPGYVGQPELTAAKFVQDTVSRPRGLYQGWDRIYRTGDRARLLHDGSFLFLGRIDGDSQVKLRGIRIELDEVANSVLRTSDGVLSSAVVRVHGDTNQILVAYVIFSEQKGAAYISKPQAYLRQLLQSLPLPVYMRPAVAVPVDAMPVTERGKLDTKALAAIPLSQFHEEAASEQPILNANELKMKLVWEDILSELGAGLHINKDSDFFSVGGNSLLLMRLKAKIQEVFSVSIPLVELFQATTLGALASRIGNESPTKVNGSIEAQSGIDWDAETALPTTLTSQEVLSRWLNPKKQVGRPFSVVFTGSTGFLGREILSRLVAHPSVAYIHCIAVRPGRTHKIVSSKIISYEGDLYKPQFGLDNATARAIFSTATAIIHNGAEVSHMKSYHSLRTPNVLSTKELVRLSVEYGIGTIPRFHYVSSAGVGHLVPAPSPQRGVEAVDAFPPISLATHPPPRDGSDGYIAAKWASERSLERAAAAIPGFAAVVHRPSNITGAGVGENDIVHSLLRFSAALKAVPQMTAATGAFDFISLETCAADIVRGVLGDSPAAGTVRYEHRTGETVVPVGQLGSFLAAKCNVRELQVLSWPEWVDRALAIGLDQLVGEFLRELDGRMRMPLLTHTP</sequence>
<dbReference type="PROSITE" id="PS50075">
    <property type="entry name" value="CARRIER"/>
    <property type="match status" value="2"/>
</dbReference>
<dbReference type="Gene3D" id="3.40.50.150">
    <property type="entry name" value="Vaccinia Virus protein VP39"/>
    <property type="match status" value="1"/>
</dbReference>
<dbReference type="InterPro" id="IPR018201">
    <property type="entry name" value="Ketoacyl_synth_AS"/>
</dbReference>
<feature type="active site" description="Proton donor; for dehydratase activity" evidence="10">
    <location>
        <position position="1167"/>
    </location>
</feature>
<dbReference type="Pfam" id="PF00668">
    <property type="entry name" value="Condensation"/>
    <property type="match status" value="1"/>
</dbReference>
<dbReference type="Gene3D" id="3.40.50.720">
    <property type="entry name" value="NAD(P)-binding Rossmann-like Domain"/>
    <property type="match status" value="2"/>
</dbReference>
<organism evidence="15 16">
    <name type="scientific">Truncatella angustata</name>
    <dbReference type="NCBI Taxonomy" id="152316"/>
    <lineage>
        <taxon>Eukaryota</taxon>
        <taxon>Fungi</taxon>
        <taxon>Dikarya</taxon>
        <taxon>Ascomycota</taxon>
        <taxon>Pezizomycotina</taxon>
        <taxon>Sordariomycetes</taxon>
        <taxon>Xylariomycetidae</taxon>
        <taxon>Amphisphaeriales</taxon>
        <taxon>Sporocadaceae</taxon>
        <taxon>Truncatella</taxon>
    </lineage>
</organism>
<dbReference type="InterPro" id="IPR050091">
    <property type="entry name" value="PKS_NRPS_Biosynth_Enz"/>
</dbReference>
<dbReference type="SMART" id="SM00823">
    <property type="entry name" value="PKS_PP"/>
    <property type="match status" value="2"/>
</dbReference>
<comment type="similarity">
    <text evidence="9">In the C-terminal section; belongs to the NRP synthetase family.</text>
</comment>
<comment type="caution">
    <text evidence="15">The sequence shown here is derived from an EMBL/GenBank/DDBJ whole genome shotgun (WGS) entry which is preliminary data.</text>
</comment>
<accession>A0A9P8UF14</accession>
<feature type="domain" description="PKS/mFAS DH" evidence="14">
    <location>
        <begin position="951"/>
        <end position="1267"/>
    </location>
</feature>
<dbReference type="InterPro" id="IPR001227">
    <property type="entry name" value="Ac_transferase_dom_sf"/>
</dbReference>
<dbReference type="InterPro" id="IPR010071">
    <property type="entry name" value="AA_adenyl_dom"/>
</dbReference>
<dbReference type="InterPro" id="IPR014030">
    <property type="entry name" value="Ketoacyl_synth_N"/>
</dbReference>
<dbReference type="GO" id="GO:0006633">
    <property type="term" value="P:fatty acid biosynthetic process"/>
    <property type="evidence" value="ECO:0007669"/>
    <property type="project" value="InterPro"/>
</dbReference>
<dbReference type="InterPro" id="IPR020806">
    <property type="entry name" value="PKS_PP-bd"/>
</dbReference>
<dbReference type="Pfam" id="PF02801">
    <property type="entry name" value="Ketoacyl-synt_C"/>
    <property type="match status" value="1"/>
</dbReference>
<dbReference type="Pfam" id="PF16197">
    <property type="entry name" value="KAsynt_C_assoc"/>
    <property type="match status" value="1"/>
</dbReference>
<dbReference type="InterPro" id="IPR016035">
    <property type="entry name" value="Acyl_Trfase/lysoPLipase"/>
</dbReference>
<dbReference type="SUPFAM" id="SSF47336">
    <property type="entry name" value="ACP-like"/>
    <property type="match status" value="2"/>
</dbReference>
<feature type="region of interest" description="C-terminal hotdog fold" evidence="10">
    <location>
        <begin position="1106"/>
        <end position="1267"/>
    </location>
</feature>